<dbReference type="InterPro" id="IPR006439">
    <property type="entry name" value="HAD-SF_hydro_IA"/>
</dbReference>
<dbReference type="Pfam" id="PF13419">
    <property type="entry name" value="HAD_2"/>
    <property type="match status" value="1"/>
</dbReference>
<dbReference type="SFLD" id="SFLDG01129">
    <property type="entry name" value="C1.5:_HAD__Beta-PGM__Phosphata"/>
    <property type="match status" value="1"/>
</dbReference>
<dbReference type="RefSeq" id="XP_070898829.1">
    <property type="nucleotide sequence ID" value="XM_071045783.1"/>
</dbReference>
<dbReference type="InterPro" id="IPR036412">
    <property type="entry name" value="HAD-like_sf"/>
</dbReference>
<dbReference type="CDD" id="cd02603">
    <property type="entry name" value="HAD_sEH-N_like"/>
    <property type="match status" value="1"/>
</dbReference>
<dbReference type="PANTHER" id="PTHR43611">
    <property type="entry name" value="ALPHA-D-GLUCOSE 1-PHOSPHATE PHOSPHATASE"/>
    <property type="match status" value="1"/>
</dbReference>
<accession>A0ABR4KAY1</accession>
<dbReference type="NCBIfam" id="TIGR01509">
    <property type="entry name" value="HAD-SF-IA-v3"/>
    <property type="match status" value="1"/>
</dbReference>
<sequence length="528" mass="58792">MVRALILDLGDVLFNWDAPASTPISRKTLGQMLHSEIWGEYERGHLTEDEAYNALAKRYSCEAKDVAHTFVLARESLRLDTKFKTFLQTLKQNANGSLRVYGMSNISKPDFEVLLGKADDWTLFDKIFPSGHVGMRKPDLAFFRYVLKDISTPVEDVVFVDDNLDNVTSARSLGMRSVLFHKKDEVQRQLTNIFGSPAERGLEYLSANKTNLQSATTTDIPIQDNFGQLLILEATEDPSLVRMEPGKRTWNFFIGSPSLTTDTFPDDLDTTSLALSIVPTSPDVVNSVIDEIISRRDKDGIVPTYFDNTRPRVDPIVCVNVLSMFAKYGREHDLPATVAWVRDVLYHRAYLGGTRYYGSAEAFLFFFTRFVRNLRPGTLKQDLHALLSERVRERLNTPVDALALSMRIQACHALGFDAPADIATLITMQDEDGGWPAAVIYKYGAGGLGITNRGVSTAFAVKAITGSPVKTETDIGGDGARAVSAMSSFEARRLQPISSVGDWVRFIIASLHVHLAWLWNVLLLSKVV</sequence>
<dbReference type="InterPro" id="IPR041492">
    <property type="entry name" value="HAD_2"/>
</dbReference>
<evidence type="ECO:0000313" key="1">
    <source>
        <dbReference type="EMBL" id="KAL2849442.1"/>
    </source>
</evidence>
<name>A0ABR4KAY1_9EURO</name>
<dbReference type="InterPro" id="IPR023214">
    <property type="entry name" value="HAD_sf"/>
</dbReference>
<gene>
    <name evidence="1" type="ORF">BJX68DRAFT_267293</name>
</gene>
<dbReference type="SUPFAM" id="SSF56784">
    <property type="entry name" value="HAD-like"/>
    <property type="match status" value="1"/>
</dbReference>
<dbReference type="PRINTS" id="PR00413">
    <property type="entry name" value="HADHALOGNASE"/>
</dbReference>
<dbReference type="SFLD" id="SFLDS00003">
    <property type="entry name" value="Haloacid_Dehalogenase"/>
    <property type="match status" value="1"/>
</dbReference>
<reference evidence="1 2" key="1">
    <citation type="submission" date="2024-07" db="EMBL/GenBank/DDBJ databases">
        <title>Section-level genome sequencing and comparative genomics of Aspergillus sections Usti and Cavernicolus.</title>
        <authorList>
            <consortium name="Lawrence Berkeley National Laboratory"/>
            <person name="Nybo J.L."/>
            <person name="Vesth T.C."/>
            <person name="Theobald S."/>
            <person name="Frisvad J.C."/>
            <person name="Larsen T.O."/>
            <person name="Kjaerboelling I."/>
            <person name="Rothschild-Mancinelli K."/>
            <person name="Lyhne E.K."/>
            <person name="Kogle M.E."/>
            <person name="Barry K."/>
            <person name="Clum A."/>
            <person name="Na H."/>
            <person name="Ledsgaard L."/>
            <person name="Lin J."/>
            <person name="Lipzen A."/>
            <person name="Kuo A."/>
            <person name="Riley R."/>
            <person name="Mondo S."/>
            <person name="LaButti K."/>
            <person name="Haridas S."/>
            <person name="Pangalinan J."/>
            <person name="Salamov A.A."/>
            <person name="Simmons B.A."/>
            <person name="Magnuson J.K."/>
            <person name="Chen J."/>
            <person name="Drula E."/>
            <person name="Henrissat B."/>
            <person name="Wiebenga A."/>
            <person name="Lubbers R.J."/>
            <person name="Gomes A.C."/>
            <person name="Macurrencykelacurrency M.R."/>
            <person name="Stajich J."/>
            <person name="Grigoriev I.V."/>
            <person name="Mortensen U.H."/>
            <person name="De vries R.P."/>
            <person name="Baker S.E."/>
            <person name="Andersen M.R."/>
        </authorList>
    </citation>
    <scope>NUCLEOTIDE SEQUENCE [LARGE SCALE GENOMIC DNA]</scope>
    <source>
        <strain evidence="1 2">CBS 756.74</strain>
    </source>
</reference>
<comment type="caution">
    <text evidence="1">The sequence shown here is derived from an EMBL/GenBank/DDBJ whole genome shotgun (WGS) entry which is preliminary data.</text>
</comment>
<keyword evidence="2" id="KW-1185">Reference proteome</keyword>
<protein>
    <submittedName>
        <fullName evidence="1">HAD-like domain-containing protein</fullName>
    </submittedName>
</protein>
<dbReference type="Proteomes" id="UP001610444">
    <property type="component" value="Unassembled WGS sequence"/>
</dbReference>
<evidence type="ECO:0000313" key="2">
    <source>
        <dbReference type="Proteomes" id="UP001610444"/>
    </source>
</evidence>
<organism evidence="1 2">
    <name type="scientific">Aspergillus pseudodeflectus</name>
    <dbReference type="NCBI Taxonomy" id="176178"/>
    <lineage>
        <taxon>Eukaryota</taxon>
        <taxon>Fungi</taxon>
        <taxon>Dikarya</taxon>
        <taxon>Ascomycota</taxon>
        <taxon>Pezizomycotina</taxon>
        <taxon>Eurotiomycetes</taxon>
        <taxon>Eurotiomycetidae</taxon>
        <taxon>Eurotiales</taxon>
        <taxon>Aspergillaceae</taxon>
        <taxon>Aspergillus</taxon>
        <taxon>Aspergillus subgen. Nidulantes</taxon>
    </lineage>
</organism>
<dbReference type="GeneID" id="98160947"/>
<proteinExistence type="predicted"/>
<dbReference type="PANTHER" id="PTHR43611:SF3">
    <property type="entry name" value="FLAVIN MONONUCLEOTIDE HYDROLASE 1, CHLOROPLATIC"/>
    <property type="match status" value="1"/>
</dbReference>
<dbReference type="EMBL" id="JBFXLR010000023">
    <property type="protein sequence ID" value="KAL2849442.1"/>
    <property type="molecule type" value="Genomic_DNA"/>
</dbReference>
<dbReference type="Gene3D" id="3.40.50.1000">
    <property type="entry name" value="HAD superfamily/HAD-like"/>
    <property type="match status" value="1"/>
</dbReference>